<protein>
    <submittedName>
        <fullName evidence="1">Uncharacterized protein</fullName>
    </submittedName>
</protein>
<dbReference type="Proteomes" id="UP000297910">
    <property type="component" value="Unassembled WGS sequence"/>
</dbReference>
<accession>A0A4Z1FL41</accession>
<evidence type="ECO:0000313" key="2">
    <source>
        <dbReference type="Proteomes" id="UP000297910"/>
    </source>
</evidence>
<sequence length="215" mass="24459">MPAFTVALLYFFNHIRQAKLYFRSVKLFPKLMTQGNKQQENEEPKFECALYDFRFQDLMISHLHLSFDSTGLSSLTIFDVPSDSNSFMKDNSNAFCTLVSSIDALYGVPHERTYADGGNGVLQFGVVAQAIFTWSAPEGLQVDANLMPDLERKCTKKGQQDQRYHGTFADSDDVHYQCCVKRSHRIPGCFQCNVKVCTRCGFHDDEDHAMIIIDN</sequence>
<evidence type="ECO:0000313" key="1">
    <source>
        <dbReference type="EMBL" id="TGO22387.1"/>
    </source>
</evidence>
<comment type="caution">
    <text evidence="1">The sequence shown here is derived from an EMBL/GenBank/DDBJ whole genome shotgun (WGS) entry which is preliminary data.</text>
</comment>
<dbReference type="EMBL" id="PQXI01000170">
    <property type="protein sequence ID" value="TGO22387.1"/>
    <property type="molecule type" value="Genomic_DNA"/>
</dbReference>
<organism evidence="1 2">
    <name type="scientific">Botrytis paeoniae</name>
    <dbReference type="NCBI Taxonomy" id="278948"/>
    <lineage>
        <taxon>Eukaryota</taxon>
        <taxon>Fungi</taxon>
        <taxon>Dikarya</taxon>
        <taxon>Ascomycota</taxon>
        <taxon>Pezizomycotina</taxon>
        <taxon>Leotiomycetes</taxon>
        <taxon>Helotiales</taxon>
        <taxon>Sclerotiniaceae</taxon>
        <taxon>Botrytis</taxon>
    </lineage>
</organism>
<dbReference type="AlphaFoldDB" id="A0A4Z1FL41"/>
<proteinExistence type="predicted"/>
<gene>
    <name evidence="1" type="ORF">BPAE_0170g00200</name>
</gene>
<name>A0A4Z1FL41_9HELO</name>
<reference evidence="1 2" key="1">
    <citation type="submission" date="2017-12" db="EMBL/GenBank/DDBJ databases">
        <title>Comparative genomics of Botrytis spp.</title>
        <authorList>
            <person name="Valero-Jimenez C.A."/>
            <person name="Tapia P."/>
            <person name="Veloso J."/>
            <person name="Silva-Moreno E."/>
            <person name="Staats M."/>
            <person name="Valdes J.H."/>
            <person name="Van Kan J.A.L."/>
        </authorList>
    </citation>
    <scope>NUCLEOTIDE SEQUENCE [LARGE SCALE GENOMIC DNA]</scope>
    <source>
        <strain evidence="1 2">Bp0003</strain>
    </source>
</reference>
<keyword evidence="2" id="KW-1185">Reference proteome</keyword>